<sequence>MCPADLISVGDGQCMLPTYQRTDYCGAHALCEQEGHSRGLRLFVPGLHLGKMNCFSNISAYYTSLNLLLSSRTIEKEGWRVGDPGHATFVTDNNDSTFHWKTGSPNVDMGIAIMLQSSLRDYEDYLLTNADVICESSGEPLKIAGVEQFRQKWPIQSESLFFADAGKSGCYQSLNERSQLACAYKCKLRSACRAVYYESDSGACMLSLYVDTRLPYAQSQGNGKWMRFGRPGW</sequence>
<dbReference type="AlphaFoldDB" id="A0A8E0RKX3"/>
<comment type="caution">
    <text evidence="1">The sequence shown here is derived from an EMBL/GenBank/DDBJ whole genome shotgun (WGS) entry which is preliminary data.</text>
</comment>
<evidence type="ECO:0008006" key="3">
    <source>
        <dbReference type="Google" id="ProtNLM"/>
    </source>
</evidence>
<keyword evidence="2" id="KW-1185">Reference proteome</keyword>
<dbReference type="Proteomes" id="UP000728185">
    <property type="component" value="Unassembled WGS sequence"/>
</dbReference>
<proteinExistence type="predicted"/>
<name>A0A8E0RKX3_9TREM</name>
<organism evidence="1 2">
    <name type="scientific">Fasciolopsis buskii</name>
    <dbReference type="NCBI Taxonomy" id="27845"/>
    <lineage>
        <taxon>Eukaryota</taxon>
        <taxon>Metazoa</taxon>
        <taxon>Spiralia</taxon>
        <taxon>Lophotrochozoa</taxon>
        <taxon>Platyhelminthes</taxon>
        <taxon>Trematoda</taxon>
        <taxon>Digenea</taxon>
        <taxon>Plagiorchiida</taxon>
        <taxon>Echinostomata</taxon>
        <taxon>Echinostomatoidea</taxon>
        <taxon>Fasciolidae</taxon>
        <taxon>Fasciolopsis</taxon>
    </lineage>
</organism>
<gene>
    <name evidence="1" type="ORF">FBUS_05292</name>
</gene>
<reference evidence="1" key="1">
    <citation type="submission" date="2019-05" db="EMBL/GenBank/DDBJ databases">
        <title>Annotation for the trematode Fasciolopsis buski.</title>
        <authorList>
            <person name="Choi Y.-J."/>
        </authorList>
    </citation>
    <scope>NUCLEOTIDE SEQUENCE</scope>
    <source>
        <strain evidence="1">HT</strain>
        <tissue evidence="1">Whole worm</tissue>
    </source>
</reference>
<accession>A0A8E0RKX3</accession>
<dbReference type="OrthoDB" id="6222038at2759"/>
<dbReference type="EMBL" id="LUCM01009923">
    <property type="protein sequence ID" value="KAA0186164.1"/>
    <property type="molecule type" value="Genomic_DNA"/>
</dbReference>
<protein>
    <recommendedName>
        <fullName evidence="3">Apple domain-containing protein</fullName>
    </recommendedName>
</protein>
<evidence type="ECO:0000313" key="2">
    <source>
        <dbReference type="Proteomes" id="UP000728185"/>
    </source>
</evidence>
<evidence type="ECO:0000313" key="1">
    <source>
        <dbReference type="EMBL" id="KAA0186164.1"/>
    </source>
</evidence>